<dbReference type="InterPro" id="IPR013249">
    <property type="entry name" value="RNA_pol_sigma70_r4_t2"/>
</dbReference>
<dbReference type="InterPro" id="IPR014284">
    <property type="entry name" value="RNA_pol_sigma-70_dom"/>
</dbReference>
<sequence>MDEDDGALLSAWAAGDGEAGSRLFTRHYRTVYRFFANKVSGLATVEDLVQQCFLAGVEARARYRGDASFRTFLLSIARNLLLKHLRDRHKDRPIDSDEISLADCGLGVSTILGIQREQQILLTALRRIPIDSQVALEMTYWEQMSGKEIAVVLGESEPAIRGRLRKAKLELRGAVEALARTPEEISSTIDGLERWADGLRNYWDAGR</sequence>
<dbReference type="Pfam" id="PF08281">
    <property type="entry name" value="Sigma70_r4_2"/>
    <property type="match status" value="1"/>
</dbReference>
<comment type="similarity">
    <text evidence="1">Belongs to the sigma-70 factor family. ECF subfamily.</text>
</comment>
<protein>
    <submittedName>
        <fullName evidence="8">Sigma-70 family RNA polymerase sigma factor</fullName>
    </submittedName>
</protein>
<reference evidence="8 9" key="1">
    <citation type="submission" date="2022-11" db="EMBL/GenBank/DDBJ databases">
        <title>Minimal conservation of predation-associated metabolite biosynthetic gene clusters underscores biosynthetic potential of Myxococcota including descriptions for ten novel species: Archangium lansinium sp. nov., Myxococcus landrumus sp. nov., Nannocystis bai.</title>
        <authorList>
            <person name="Ahearne A."/>
            <person name="Stevens C."/>
            <person name="Dowd S."/>
        </authorList>
    </citation>
    <scope>NUCLEOTIDE SEQUENCE [LARGE SCALE GENOMIC DNA]</scope>
    <source>
        <strain evidence="8 9">NCELM</strain>
    </source>
</reference>
<evidence type="ECO:0000259" key="7">
    <source>
        <dbReference type="Pfam" id="PF08281"/>
    </source>
</evidence>
<dbReference type="RefSeq" id="WP_271996495.1">
    <property type="nucleotide sequence ID" value="NZ_JAQNDN010000003.1"/>
</dbReference>
<keyword evidence="4" id="KW-0238">DNA-binding</keyword>
<dbReference type="Gene3D" id="1.10.10.10">
    <property type="entry name" value="Winged helix-like DNA-binding domain superfamily/Winged helix DNA-binding domain"/>
    <property type="match status" value="1"/>
</dbReference>
<gene>
    <name evidence="8" type="ORF">POL58_09270</name>
</gene>
<evidence type="ECO:0000256" key="4">
    <source>
        <dbReference type="ARBA" id="ARBA00023125"/>
    </source>
</evidence>
<dbReference type="InterPro" id="IPR039425">
    <property type="entry name" value="RNA_pol_sigma-70-like"/>
</dbReference>
<keyword evidence="3" id="KW-0731">Sigma factor</keyword>
<keyword evidence="2" id="KW-0805">Transcription regulation</keyword>
<dbReference type="PANTHER" id="PTHR43133">
    <property type="entry name" value="RNA POLYMERASE ECF-TYPE SIGMA FACTO"/>
    <property type="match status" value="1"/>
</dbReference>
<dbReference type="InterPro" id="IPR013325">
    <property type="entry name" value="RNA_pol_sigma_r2"/>
</dbReference>
<feature type="domain" description="RNA polymerase sigma-70 region 2" evidence="6">
    <location>
        <begin position="23"/>
        <end position="89"/>
    </location>
</feature>
<proteinExistence type="inferred from homology"/>
<dbReference type="InterPro" id="IPR013324">
    <property type="entry name" value="RNA_pol_sigma_r3/r4-like"/>
</dbReference>
<comment type="caution">
    <text evidence="8">The sequence shown here is derived from an EMBL/GenBank/DDBJ whole genome shotgun (WGS) entry which is preliminary data.</text>
</comment>
<keyword evidence="5" id="KW-0804">Transcription</keyword>
<evidence type="ECO:0000256" key="2">
    <source>
        <dbReference type="ARBA" id="ARBA00023015"/>
    </source>
</evidence>
<evidence type="ECO:0000256" key="5">
    <source>
        <dbReference type="ARBA" id="ARBA00023163"/>
    </source>
</evidence>
<name>A0ABT5B383_9BACT</name>
<dbReference type="Proteomes" id="UP001217838">
    <property type="component" value="Unassembled WGS sequence"/>
</dbReference>
<evidence type="ECO:0000313" key="8">
    <source>
        <dbReference type="EMBL" id="MDC0667928.1"/>
    </source>
</evidence>
<dbReference type="InterPro" id="IPR036388">
    <property type="entry name" value="WH-like_DNA-bd_sf"/>
</dbReference>
<dbReference type="EMBL" id="JAQNDN010000003">
    <property type="protein sequence ID" value="MDC0667928.1"/>
    <property type="molecule type" value="Genomic_DNA"/>
</dbReference>
<dbReference type="NCBIfam" id="TIGR02937">
    <property type="entry name" value="sigma70-ECF"/>
    <property type="match status" value="1"/>
</dbReference>
<dbReference type="InterPro" id="IPR007627">
    <property type="entry name" value="RNA_pol_sigma70_r2"/>
</dbReference>
<evidence type="ECO:0000259" key="6">
    <source>
        <dbReference type="Pfam" id="PF04542"/>
    </source>
</evidence>
<dbReference type="SUPFAM" id="SSF88946">
    <property type="entry name" value="Sigma2 domain of RNA polymerase sigma factors"/>
    <property type="match status" value="1"/>
</dbReference>
<keyword evidence="9" id="KW-1185">Reference proteome</keyword>
<evidence type="ECO:0000256" key="1">
    <source>
        <dbReference type="ARBA" id="ARBA00010641"/>
    </source>
</evidence>
<evidence type="ECO:0000256" key="3">
    <source>
        <dbReference type="ARBA" id="ARBA00023082"/>
    </source>
</evidence>
<dbReference type="PANTHER" id="PTHR43133:SF8">
    <property type="entry name" value="RNA POLYMERASE SIGMA FACTOR HI_1459-RELATED"/>
    <property type="match status" value="1"/>
</dbReference>
<organism evidence="8 9">
    <name type="scientific">Nannocystis radixulma</name>
    <dbReference type="NCBI Taxonomy" id="2995305"/>
    <lineage>
        <taxon>Bacteria</taxon>
        <taxon>Pseudomonadati</taxon>
        <taxon>Myxococcota</taxon>
        <taxon>Polyangia</taxon>
        <taxon>Nannocystales</taxon>
        <taxon>Nannocystaceae</taxon>
        <taxon>Nannocystis</taxon>
    </lineage>
</organism>
<dbReference type="Gene3D" id="1.10.1740.10">
    <property type="match status" value="1"/>
</dbReference>
<dbReference type="SUPFAM" id="SSF88659">
    <property type="entry name" value="Sigma3 and sigma4 domains of RNA polymerase sigma factors"/>
    <property type="match status" value="1"/>
</dbReference>
<accession>A0ABT5B383</accession>
<evidence type="ECO:0000313" key="9">
    <source>
        <dbReference type="Proteomes" id="UP001217838"/>
    </source>
</evidence>
<feature type="domain" description="RNA polymerase sigma factor 70 region 4 type 2" evidence="7">
    <location>
        <begin position="119"/>
        <end position="171"/>
    </location>
</feature>
<dbReference type="Pfam" id="PF04542">
    <property type="entry name" value="Sigma70_r2"/>
    <property type="match status" value="1"/>
</dbReference>